<dbReference type="OrthoDB" id="9800666at2"/>
<dbReference type="Pfam" id="PF02469">
    <property type="entry name" value="Fasciclin"/>
    <property type="match status" value="4"/>
</dbReference>
<dbReference type="SMART" id="SM00554">
    <property type="entry name" value="FAS1"/>
    <property type="match status" value="4"/>
</dbReference>
<feature type="domain" description="FAS1" evidence="2">
    <location>
        <begin position="380"/>
        <end position="526"/>
    </location>
</feature>
<dbReference type="AlphaFoldDB" id="A0A4S3LX28"/>
<gene>
    <name evidence="3" type="ORF">E7Z59_14145</name>
</gene>
<reference evidence="3 4" key="1">
    <citation type="submission" date="2019-04" db="EMBL/GenBank/DDBJ databases">
        <title>Draft genome sequence of Robertkochia marina CC-AMO-30D.</title>
        <authorList>
            <person name="Hameed A."/>
            <person name="Lin S.-Y."/>
            <person name="Shahina M."/>
            <person name="Lai W.-A."/>
            <person name="Young C.-C."/>
        </authorList>
    </citation>
    <scope>NUCLEOTIDE SEQUENCE [LARGE SCALE GENOMIC DNA]</scope>
    <source>
        <strain evidence="3 4">CC-AMO-30D</strain>
    </source>
</reference>
<dbReference type="Proteomes" id="UP000305939">
    <property type="component" value="Unassembled WGS sequence"/>
</dbReference>
<organism evidence="3 4">
    <name type="scientific">Robertkochia marina</name>
    <dbReference type="NCBI Taxonomy" id="1227945"/>
    <lineage>
        <taxon>Bacteria</taxon>
        <taxon>Pseudomonadati</taxon>
        <taxon>Bacteroidota</taxon>
        <taxon>Flavobacteriia</taxon>
        <taxon>Flavobacteriales</taxon>
        <taxon>Flavobacteriaceae</taxon>
        <taxon>Robertkochia</taxon>
    </lineage>
</organism>
<accession>A0A4S3LX28</accession>
<evidence type="ECO:0000313" key="4">
    <source>
        <dbReference type="Proteomes" id="UP000305939"/>
    </source>
</evidence>
<feature type="domain" description="FAS1" evidence="2">
    <location>
        <begin position="229"/>
        <end position="368"/>
    </location>
</feature>
<feature type="domain" description="FAS1" evidence="2">
    <location>
        <begin position="89"/>
        <end position="227"/>
    </location>
</feature>
<dbReference type="PANTHER" id="PTHR10900:SF77">
    <property type="entry name" value="FI19380P1"/>
    <property type="match status" value="1"/>
</dbReference>
<evidence type="ECO:0000256" key="1">
    <source>
        <dbReference type="SAM" id="Phobius"/>
    </source>
</evidence>
<sequence length="670" mass="70738">MLLNMISVRYIELNHYLIVLFSVIYVFELYLIVYLSCKADSTGNHLILNDEIMKALYSGLILILFLGLTACNNDDDNNGGDTPDPPVAELTIYETAVASADLTTLVAALDRTGLNTTLDEQGTYTVFAPTNDAFTAAGITSLDDFTDEELTNYLLNHVLNSVVRSGELSTGYVNTLGKGPGDSGFYQLSLFVDLEGGVTFNGMASPVEGGLDIEATNGVIHLIDMPLPPPNVVEHVVANPDFQSLEDFVVSFEDELTGVLVGDGPFTIFAPTNQAFANIANTPGLDLTDENTLRTILLYHVVAGDNIRQEELTPGMPLTTLTPDGELLYTDSEDGTTLVDGTGGSGVNFIETNIQGANGVIHKIDKVLLPPSIVNSLVSEVTLYDFAKATAGYDQLAAAIEKAGLVDMLSDPEANLTVFAPNNDALAAYLTAKGTDLETVDAAFLKNVLMNHMIEGQFTGEQIVGAGNQYTSTLATLPDNVEANLSMYIQITPDGDFPVTINGAAGVLPTNSQASNGIVHVVSQVIDLPTIVTFATSDENFSTLAGALPEDIVATLNDPENEDAPFTVFAPVNSAFEGVNLPSGDILVAVLLHHVVAGVNVRSGDLAQGDNPLTTMEGDQVTVTVPPTIGVVADITDGTDNTGGINVVDVQAINGVIHAIDIVLLPNATN</sequence>
<proteinExistence type="predicted"/>
<dbReference type="PROSITE" id="PS50213">
    <property type="entry name" value="FAS1"/>
    <property type="match status" value="4"/>
</dbReference>
<dbReference type="GO" id="GO:0005615">
    <property type="term" value="C:extracellular space"/>
    <property type="evidence" value="ECO:0007669"/>
    <property type="project" value="TreeGrafter"/>
</dbReference>
<feature type="transmembrane region" description="Helical" evidence="1">
    <location>
        <begin position="15"/>
        <end position="35"/>
    </location>
</feature>
<dbReference type="PANTHER" id="PTHR10900">
    <property type="entry name" value="PERIOSTIN-RELATED"/>
    <property type="match status" value="1"/>
</dbReference>
<feature type="domain" description="FAS1" evidence="2">
    <location>
        <begin position="528"/>
        <end position="664"/>
    </location>
</feature>
<keyword evidence="4" id="KW-1185">Reference proteome</keyword>
<keyword evidence="1" id="KW-1133">Transmembrane helix</keyword>
<name>A0A4S3LX28_9FLAO</name>
<dbReference type="InterPro" id="IPR050904">
    <property type="entry name" value="Adhesion/Biosynth-related"/>
</dbReference>
<keyword evidence="1" id="KW-0812">Transmembrane</keyword>
<dbReference type="EMBL" id="SSMC01000004">
    <property type="protein sequence ID" value="THD65725.1"/>
    <property type="molecule type" value="Genomic_DNA"/>
</dbReference>
<dbReference type="InterPro" id="IPR036378">
    <property type="entry name" value="FAS1_dom_sf"/>
</dbReference>
<dbReference type="InterPro" id="IPR000782">
    <property type="entry name" value="FAS1_domain"/>
</dbReference>
<protein>
    <submittedName>
        <fullName evidence="3">Fasciclin domain-containing protein</fullName>
    </submittedName>
</protein>
<keyword evidence="1" id="KW-0472">Membrane</keyword>
<evidence type="ECO:0000313" key="3">
    <source>
        <dbReference type="EMBL" id="THD65725.1"/>
    </source>
</evidence>
<dbReference type="Gene3D" id="2.30.180.10">
    <property type="entry name" value="FAS1 domain"/>
    <property type="match status" value="4"/>
</dbReference>
<comment type="caution">
    <text evidence="3">The sequence shown here is derived from an EMBL/GenBank/DDBJ whole genome shotgun (WGS) entry which is preliminary data.</text>
</comment>
<evidence type="ECO:0000259" key="2">
    <source>
        <dbReference type="PROSITE" id="PS50213"/>
    </source>
</evidence>
<dbReference type="SUPFAM" id="SSF82153">
    <property type="entry name" value="FAS1 domain"/>
    <property type="match status" value="4"/>
</dbReference>